<evidence type="ECO:0000313" key="2">
    <source>
        <dbReference type="EMBL" id="KAF7503413.1"/>
    </source>
</evidence>
<keyword evidence="3" id="KW-1185">Reference proteome</keyword>
<evidence type="ECO:0000256" key="1">
    <source>
        <dbReference type="SAM" id="MobiDB-lite"/>
    </source>
</evidence>
<organism evidence="2 3">
    <name type="scientific">Endocarpon pusillum</name>
    <dbReference type="NCBI Taxonomy" id="364733"/>
    <lineage>
        <taxon>Eukaryota</taxon>
        <taxon>Fungi</taxon>
        <taxon>Dikarya</taxon>
        <taxon>Ascomycota</taxon>
        <taxon>Pezizomycotina</taxon>
        <taxon>Eurotiomycetes</taxon>
        <taxon>Chaetothyriomycetidae</taxon>
        <taxon>Verrucariales</taxon>
        <taxon>Verrucariaceae</taxon>
        <taxon>Endocarpon</taxon>
    </lineage>
</organism>
<dbReference type="AlphaFoldDB" id="A0A8H7E0D5"/>
<dbReference type="EMBL" id="JAACFV010000180">
    <property type="protein sequence ID" value="KAF7503413.1"/>
    <property type="molecule type" value="Genomic_DNA"/>
</dbReference>
<sequence>MTMAPTRPLSSNAGGPRESIPLDSGFSLQSRPTPELEKLADTFAERLPDGIFSPAEV</sequence>
<gene>
    <name evidence="2" type="ORF">GJ744_003896</name>
</gene>
<dbReference type="Proteomes" id="UP000606974">
    <property type="component" value="Unassembled WGS sequence"/>
</dbReference>
<protein>
    <submittedName>
        <fullName evidence="2">Uncharacterized protein</fullName>
    </submittedName>
</protein>
<reference evidence="2" key="1">
    <citation type="submission" date="2020-02" db="EMBL/GenBank/DDBJ databases">
        <authorList>
            <person name="Palmer J.M."/>
        </authorList>
    </citation>
    <scope>NUCLEOTIDE SEQUENCE</scope>
    <source>
        <strain evidence="2">EPUS1.4</strain>
        <tissue evidence="2">Thallus</tissue>
    </source>
</reference>
<name>A0A8H7E0D5_9EURO</name>
<feature type="region of interest" description="Disordered" evidence="1">
    <location>
        <begin position="1"/>
        <end position="32"/>
    </location>
</feature>
<comment type="caution">
    <text evidence="2">The sequence shown here is derived from an EMBL/GenBank/DDBJ whole genome shotgun (WGS) entry which is preliminary data.</text>
</comment>
<accession>A0A8H7E0D5</accession>
<proteinExistence type="predicted"/>
<evidence type="ECO:0000313" key="3">
    <source>
        <dbReference type="Proteomes" id="UP000606974"/>
    </source>
</evidence>